<dbReference type="Pfam" id="PF15539">
    <property type="entry name" value="CAF1-p150_C2"/>
    <property type="match status" value="1"/>
</dbReference>
<feature type="compositionally biased region" description="Polar residues" evidence="7">
    <location>
        <begin position="540"/>
        <end position="562"/>
    </location>
</feature>
<proteinExistence type="predicted"/>
<evidence type="ECO:0000259" key="10">
    <source>
        <dbReference type="Pfam" id="PF15539"/>
    </source>
</evidence>
<evidence type="ECO:0000256" key="1">
    <source>
        <dbReference type="ARBA" id="ARBA00004123"/>
    </source>
</evidence>
<dbReference type="OMA" id="RAKYLHF"/>
<feature type="compositionally biased region" description="Acidic residues" evidence="7">
    <location>
        <begin position="126"/>
        <end position="150"/>
    </location>
</feature>
<feature type="compositionally biased region" description="Acidic residues" evidence="7">
    <location>
        <begin position="729"/>
        <end position="747"/>
    </location>
</feature>
<dbReference type="AlphaFoldDB" id="A0A6J1MBJ9"/>
<feature type="compositionally biased region" description="Basic and acidic residues" evidence="7">
    <location>
        <begin position="13"/>
        <end position="24"/>
    </location>
</feature>
<dbReference type="GO" id="GO:0033186">
    <property type="term" value="C:CAF-1 complex"/>
    <property type="evidence" value="ECO:0007669"/>
    <property type="project" value="TreeGrafter"/>
</dbReference>
<feature type="domain" description="Chromatin assembly factor 1 p150 subunit acidic region" evidence="8">
    <location>
        <begin position="424"/>
        <end position="579"/>
    </location>
</feature>
<dbReference type="KEGG" id="dhe:111604741"/>
<evidence type="ECO:0000256" key="2">
    <source>
        <dbReference type="ARBA" id="ARBA00022705"/>
    </source>
</evidence>
<feature type="compositionally biased region" description="Basic and acidic residues" evidence="7">
    <location>
        <begin position="407"/>
        <end position="522"/>
    </location>
</feature>
<feature type="compositionally biased region" description="Basic and acidic residues" evidence="7">
    <location>
        <begin position="151"/>
        <end position="174"/>
    </location>
</feature>
<reference evidence="12" key="1">
    <citation type="submission" date="2025-08" db="UniProtKB">
        <authorList>
            <consortium name="RefSeq"/>
        </authorList>
    </citation>
    <scope>IDENTIFICATION</scope>
    <source>
        <strain evidence="12">15085-1641.00</strain>
        <tissue evidence="12">Whole body</tissue>
    </source>
</reference>
<dbReference type="CTD" id="31801"/>
<keyword evidence="6" id="KW-0539">Nucleus</keyword>
<feature type="compositionally biased region" description="Polar residues" evidence="7">
    <location>
        <begin position="1076"/>
        <end position="1088"/>
    </location>
</feature>
<feature type="compositionally biased region" description="Basic and acidic residues" evidence="7">
    <location>
        <begin position="362"/>
        <end position="385"/>
    </location>
</feature>
<feature type="compositionally biased region" description="Acidic residues" evidence="7">
    <location>
        <begin position="755"/>
        <end position="764"/>
    </location>
</feature>
<dbReference type="GO" id="GO:0006334">
    <property type="term" value="P:nucleosome assembly"/>
    <property type="evidence" value="ECO:0007669"/>
    <property type="project" value="TreeGrafter"/>
</dbReference>
<dbReference type="GO" id="GO:0006260">
    <property type="term" value="P:DNA replication"/>
    <property type="evidence" value="ECO:0007669"/>
    <property type="project" value="UniProtKB-KW"/>
</dbReference>
<keyword evidence="3" id="KW-0227">DNA damage</keyword>
<feature type="compositionally biased region" description="Basic and acidic residues" evidence="7">
    <location>
        <begin position="91"/>
        <end position="107"/>
    </location>
</feature>
<feature type="region of interest" description="Disordered" evidence="7">
    <location>
        <begin position="80"/>
        <end position="226"/>
    </location>
</feature>
<dbReference type="Proteomes" id="UP000504633">
    <property type="component" value="Unplaced"/>
</dbReference>
<dbReference type="GeneID" id="111604741"/>
<comment type="subcellular location">
    <subcellularLocation>
        <location evidence="1">Nucleus</location>
    </subcellularLocation>
</comment>
<dbReference type="PANTHER" id="PTHR15272">
    <property type="entry name" value="CHROMATIN ASSEMBLY FACTOR 1 SUBUNIT A CAF-1 SUBUNIT A"/>
    <property type="match status" value="1"/>
</dbReference>
<feature type="region of interest" description="Disordered" evidence="7">
    <location>
        <begin position="634"/>
        <end position="660"/>
    </location>
</feature>
<evidence type="ECO:0000256" key="6">
    <source>
        <dbReference type="ARBA" id="ARBA00023242"/>
    </source>
</evidence>
<evidence type="ECO:0000256" key="3">
    <source>
        <dbReference type="ARBA" id="ARBA00022763"/>
    </source>
</evidence>
<dbReference type="Pfam" id="PF11600">
    <property type="entry name" value="CAF1A_acidic"/>
    <property type="match status" value="1"/>
</dbReference>
<dbReference type="InterPro" id="IPR029105">
    <property type="entry name" value="CAF1-p150_C2"/>
</dbReference>
<organism evidence="11 12">
    <name type="scientific">Drosophila hydei</name>
    <name type="common">Fruit fly</name>
    <dbReference type="NCBI Taxonomy" id="7224"/>
    <lineage>
        <taxon>Eukaryota</taxon>
        <taxon>Metazoa</taxon>
        <taxon>Ecdysozoa</taxon>
        <taxon>Arthropoda</taxon>
        <taxon>Hexapoda</taxon>
        <taxon>Insecta</taxon>
        <taxon>Pterygota</taxon>
        <taxon>Neoptera</taxon>
        <taxon>Endopterygota</taxon>
        <taxon>Diptera</taxon>
        <taxon>Brachycera</taxon>
        <taxon>Muscomorpha</taxon>
        <taxon>Ephydroidea</taxon>
        <taxon>Drosophilidae</taxon>
        <taxon>Drosophila</taxon>
    </lineage>
</organism>
<feature type="domain" description="Chromatin assembly factor 1 subunit p150 C-terminal" evidence="10">
    <location>
        <begin position="879"/>
        <end position="997"/>
    </location>
</feature>
<evidence type="ECO:0000313" key="12">
    <source>
        <dbReference type="RefSeq" id="XP_023178683.2"/>
    </source>
</evidence>
<dbReference type="InterPro" id="IPR022043">
    <property type="entry name" value="CAF1A_DD"/>
</dbReference>
<dbReference type="Pfam" id="PF12253">
    <property type="entry name" value="CAF1A_dimeriz"/>
    <property type="match status" value="1"/>
</dbReference>
<sequence>MPAGVVKTPNSARAKDANATKSADRNGNTGSGGKKFVQTRLPFKLIAPVAKGSSAAAATTPASTSTSAVELDVDLDEVAPRKRKLSFALDKAAETEQLRRSNSKENLELGTSSIASSKKPKTTEIMADDVIELDDDDDDDDDDANDEEQGQEQKQDDKHVKGNVKENKLKEKPIEGVTHVGPIQIKLPVSNKRAKRRKSLRKSETVKQSKQPKVESSVERSDSSDDIEAIAESLNPQKRAKVIEVKSKASPKVKTPGQTKLDVVKMKAKTDVKAKGDVAAQERTPTVAATANSKKDLKTKSQLNAKSKSKEEDVPKLDEDSDVVLLDSNDELKSNDAAAAAADESSTDMDMDVDTDTLNHTSPEKEKAQKHEESSETDKEPEAESKSASSAATVAAKLSNLTPKQQRLMEQRRKAREEKERKLQEERRLKQQEKEQRELQKKAERDVKEEQRRKEREDKEELRRKEREEKERKRQAENEEKERKRQAENEEKRKRNEAKEEVQRKKDEERRRKEQEKEEAELKKKRAAATFSKFFVPKQPRQSIGGTLEQEQNSCDSDPSHISNQQLAFRPFQVKDDMVLAPVIRATLAADTRQQLDKLFHVPDDEDDEEDLNASIGRTKRPTRAQLYLNELSLGSHKPQASKRDIRLQRSSKDEEDDDDVQVIDDLANAVGTPIVVERPKQLPWMRAKYLHFADNRRPPYYGTWRKRSQLISARHPLGQDKSHFDYEVDSDCEWEEEEPGESLSASEDEKERESEEESEEEYNEWFVPHGHLSDEELQNDGELEDGNTREAQKAKLQVLQQEFAQEMKKQTKKIKPRLLGPVWLDENGNKSELFPAVFIQTIDMYGCWQLQPLTLEPPQESGDEEEPLEEAKAKPITLQLDEQLLQQLVRLIHGNSNAKIFLISEYMEYLKTQIPAESQMMLPSKTLLREKFDELATWKPVEKAGGTEAKKSKKPKKRLCWVVNAETLHKFHLDELTLQNEWNYTLTPKASKADTSLGESSLTAETADAGGTPKADVDKVSKANDSAAGKPNESTGTPTATAPGTSIKKRGNLLMSVPRDQQFHAATKNALISQYLRKSNGSPTRQKPTPASPPPPSCSEDVVLLSD</sequence>
<feature type="domain" description="Chromatin assembly factor 1 subunit A dimerization" evidence="9">
    <location>
        <begin position="689"/>
        <end position="760"/>
    </location>
</feature>
<evidence type="ECO:0000256" key="5">
    <source>
        <dbReference type="ARBA" id="ARBA00023204"/>
    </source>
</evidence>
<evidence type="ECO:0000313" key="11">
    <source>
        <dbReference type="Proteomes" id="UP000504633"/>
    </source>
</evidence>
<feature type="compositionally biased region" description="Low complexity" evidence="7">
    <location>
        <begin position="1035"/>
        <end position="1047"/>
    </location>
</feature>
<name>A0A6J1MBJ9_DROHY</name>
<feature type="region of interest" description="Disordered" evidence="7">
    <location>
        <begin position="994"/>
        <end position="1048"/>
    </location>
</feature>
<feature type="region of interest" description="Disordered" evidence="7">
    <location>
        <begin position="1"/>
        <end position="37"/>
    </location>
</feature>
<feature type="region of interest" description="Disordered" evidence="7">
    <location>
        <begin position="269"/>
        <end position="562"/>
    </location>
</feature>
<keyword evidence="5" id="KW-0234">DNA repair</keyword>
<feature type="compositionally biased region" description="Basic and acidic residues" evidence="7">
    <location>
        <begin position="308"/>
        <end position="318"/>
    </location>
</feature>
<evidence type="ECO:0000256" key="4">
    <source>
        <dbReference type="ARBA" id="ARBA00023186"/>
    </source>
</evidence>
<dbReference type="GO" id="GO:0005634">
    <property type="term" value="C:nucleus"/>
    <property type="evidence" value="ECO:0007669"/>
    <property type="project" value="UniProtKB-SubCell"/>
</dbReference>
<feature type="compositionally biased region" description="Polar residues" evidence="7">
    <location>
        <begin position="994"/>
        <end position="1005"/>
    </location>
</feature>
<dbReference type="InterPro" id="IPR021644">
    <property type="entry name" value="CAF-1_p150_acidic"/>
</dbReference>
<dbReference type="PANTHER" id="PTHR15272:SF0">
    <property type="entry name" value="CHROMATIN ASSEMBLY FACTOR 1 SUBUNIT A"/>
    <property type="match status" value="1"/>
</dbReference>
<evidence type="ECO:0000259" key="9">
    <source>
        <dbReference type="Pfam" id="PF12253"/>
    </source>
</evidence>
<dbReference type="RefSeq" id="XP_023178683.2">
    <property type="nucleotide sequence ID" value="XM_023322915.2"/>
</dbReference>
<feature type="compositionally biased region" description="Acidic residues" evidence="7">
    <location>
        <begin position="345"/>
        <end position="355"/>
    </location>
</feature>
<feature type="region of interest" description="Disordered" evidence="7">
    <location>
        <begin position="729"/>
        <end position="764"/>
    </location>
</feature>
<feature type="compositionally biased region" description="Basic and acidic residues" evidence="7">
    <location>
        <begin position="642"/>
        <end position="653"/>
    </location>
</feature>
<evidence type="ECO:0000259" key="8">
    <source>
        <dbReference type="Pfam" id="PF11600"/>
    </source>
</evidence>
<feature type="compositionally biased region" description="Low complexity" evidence="7">
    <location>
        <begin position="386"/>
        <end position="399"/>
    </location>
</feature>
<protein>
    <submittedName>
        <fullName evidence="12">Chromatin assembly factor 1 subunit A</fullName>
    </submittedName>
</protein>
<keyword evidence="2" id="KW-0235">DNA replication</keyword>
<evidence type="ECO:0000256" key="7">
    <source>
        <dbReference type="SAM" id="MobiDB-lite"/>
    </source>
</evidence>
<keyword evidence="4" id="KW-0143">Chaperone</keyword>
<dbReference type="OrthoDB" id="79480at2759"/>
<accession>A0A6J1MBJ9</accession>
<gene>
    <name evidence="12" type="primary">LOC111604741</name>
</gene>
<dbReference type="GO" id="GO:0006281">
    <property type="term" value="P:DNA repair"/>
    <property type="evidence" value="ECO:0007669"/>
    <property type="project" value="UniProtKB-KW"/>
</dbReference>
<feature type="compositionally biased region" description="Basic and acidic residues" evidence="7">
    <location>
        <begin position="201"/>
        <end position="223"/>
    </location>
</feature>
<keyword evidence="11" id="KW-1185">Reference proteome</keyword>
<feature type="compositionally biased region" description="Polar residues" evidence="7">
    <location>
        <begin position="283"/>
        <end position="292"/>
    </location>
</feature>
<feature type="region of interest" description="Disordered" evidence="7">
    <location>
        <begin position="1076"/>
        <end position="1108"/>
    </location>
</feature>